<accession>A0A399SZB9</accession>
<sequence length="435" mass="47692">MNRVRQNSMKALWIKMIVVGMTLGTAWAVRGQFGHEQGAAWAGAIGALGLVLVAKRADWWKRISQVALAAAVGWGAGGIISYGRVVGYGRSDDLFNAFYGLLMLFVIGGLFGLLGGGLTGLALESSKEKKVNWAALLVEMVVGGLLFYGFLIMQLGIAMTPPRSEAWAFILGAGLAMVWHMARKGFSSSLRVAVYAMLGAGFGFASGNFLQILGNVLNIPFNMWNVMEYNIGFWGGIGLAYGVLSSAWPDVSDEQPKKWEITSALLLILVFVPAVIFKESLTVSKLAKNFDSYSVSKSIAVLSSLLALAGMLLVAFINFFNYRRNKSVAGQREAFLLFVSYFALYIFISFVATGLFAGKIHSNHVLYLVNIVLILFLIRFYRNRAESDHSEIESMNILRVWPYCLVALILIIFLLSFISVSIHGELSGAHNRFTI</sequence>
<reference evidence="2 3" key="1">
    <citation type="submission" date="2018-08" db="EMBL/GenBank/DDBJ databases">
        <title>Pallidiluteibacterium maritimus gen. nov., sp. nov., isolated from coastal sediment.</title>
        <authorList>
            <person name="Zhou L.Y."/>
        </authorList>
    </citation>
    <scope>NUCLEOTIDE SEQUENCE [LARGE SCALE GENOMIC DNA]</scope>
    <source>
        <strain evidence="2 3">XSD2</strain>
    </source>
</reference>
<organism evidence="2 3">
    <name type="scientific">Maribellus luteus</name>
    <dbReference type="NCBI Taxonomy" id="2305463"/>
    <lineage>
        <taxon>Bacteria</taxon>
        <taxon>Pseudomonadati</taxon>
        <taxon>Bacteroidota</taxon>
        <taxon>Bacteroidia</taxon>
        <taxon>Marinilabiliales</taxon>
        <taxon>Prolixibacteraceae</taxon>
        <taxon>Maribellus</taxon>
    </lineage>
</organism>
<feature type="transmembrane region" description="Helical" evidence="1">
    <location>
        <begin position="231"/>
        <end position="249"/>
    </location>
</feature>
<feature type="transmembrane region" description="Helical" evidence="1">
    <location>
        <begin position="38"/>
        <end position="54"/>
    </location>
</feature>
<feature type="transmembrane region" description="Helical" evidence="1">
    <location>
        <begin position="135"/>
        <end position="160"/>
    </location>
</feature>
<feature type="transmembrane region" description="Helical" evidence="1">
    <location>
        <begin position="401"/>
        <end position="422"/>
    </location>
</feature>
<dbReference type="OrthoDB" id="920620at2"/>
<feature type="transmembrane region" description="Helical" evidence="1">
    <location>
        <begin position="12"/>
        <end position="32"/>
    </location>
</feature>
<feature type="transmembrane region" description="Helical" evidence="1">
    <location>
        <begin position="194"/>
        <end position="219"/>
    </location>
</feature>
<evidence type="ECO:0000256" key="1">
    <source>
        <dbReference type="SAM" id="Phobius"/>
    </source>
</evidence>
<feature type="transmembrane region" description="Helical" evidence="1">
    <location>
        <begin position="166"/>
        <end position="182"/>
    </location>
</feature>
<name>A0A399SZB9_9BACT</name>
<feature type="transmembrane region" description="Helical" evidence="1">
    <location>
        <begin position="364"/>
        <end position="381"/>
    </location>
</feature>
<dbReference type="AlphaFoldDB" id="A0A399SZB9"/>
<keyword evidence="1" id="KW-0812">Transmembrane</keyword>
<feature type="transmembrane region" description="Helical" evidence="1">
    <location>
        <begin position="298"/>
        <end position="322"/>
    </location>
</feature>
<feature type="transmembrane region" description="Helical" evidence="1">
    <location>
        <begin position="66"/>
        <end position="85"/>
    </location>
</feature>
<comment type="caution">
    <text evidence="2">The sequence shown here is derived from an EMBL/GenBank/DDBJ whole genome shotgun (WGS) entry which is preliminary data.</text>
</comment>
<dbReference type="RefSeq" id="WP_119437874.1">
    <property type="nucleotide sequence ID" value="NZ_QWGR01000005.1"/>
</dbReference>
<proteinExistence type="predicted"/>
<evidence type="ECO:0000313" key="2">
    <source>
        <dbReference type="EMBL" id="RIJ48144.1"/>
    </source>
</evidence>
<dbReference type="EMBL" id="QWGR01000005">
    <property type="protein sequence ID" value="RIJ48144.1"/>
    <property type="molecule type" value="Genomic_DNA"/>
</dbReference>
<gene>
    <name evidence="2" type="ORF">D1614_10420</name>
</gene>
<dbReference type="Proteomes" id="UP000265926">
    <property type="component" value="Unassembled WGS sequence"/>
</dbReference>
<keyword evidence="3" id="KW-1185">Reference proteome</keyword>
<feature type="transmembrane region" description="Helical" evidence="1">
    <location>
        <begin position="334"/>
        <end position="358"/>
    </location>
</feature>
<feature type="transmembrane region" description="Helical" evidence="1">
    <location>
        <begin position="97"/>
        <end position="123"/>
    </location>
</feature>
<keyword evidence="1" id="KW-1133">Transmembrane helix</keyword>
<protein>
    <submittedName>
        <fullName evidence="2">Uncharacterized protein</fullName>
    </submittedName>
</protein>
<feature type="transmembrane region" description="Helical" evidence="1">
    <location>
        <begin position="261"/>
        <end position="278"/>
    </location>
</feature>
<keyword evidence="1" id="KW-0472">Membrane</keyword>
<evidence type="ECO:0000313" key="3">
    <source>
        <dbReference type="Proteomes" id="UP000265926"/>
    </source>
</evidence>